<keyword evidence="2" id="KW-0472">Membrane</keyword>
<dbReference type="EMBL" id="FXAM01000001">
    <property type="protein sequence ID" value="SMF96256.1"/>
    <property type="molecule type" value="Genomic_DNA"/>
</dbReference>
<evidence type="ECO:0000256" key="1">
    <source>
        <dbReference type="SAM" id="MobiDB-lite"/>
    </source>
</evidence>
<feature type="compositionally biased region" description="Polar residues" evidence="1">
    <location>
        <begin position="154"/>
        <end position="165"/>
    </location>
</feature>
<dbReference type="Proteomes" id="UP000192923">
    <property type="component" value="Unassembled WGS sequence"/>
</dbReference>
<feature type="region of interest" description="Disordered" evidence="1">
    <location>
        <begin position="197"/>
        <end position="225"/>
    </location>
</feature>
<evidence type="ECO:0000256" key="2">
    <source>
        <dbReference type="SAM" id="Phobius"/>
    </source>
</evidence>
<reference evidence="3 4" key="1">
    <citation type="submission" date="2016-12" db="EMBL/GenBank/DDBJ databases">
        <authorList>
            <person name="Song W.-J."/>
            <person name="Kurnit D.M."/>
        </authorList>
    </citation>
    <scope>NUCLEOTIDE SEQUENCE [LARGE SCALE GENOMIC DNA]</scope>
    <source>
        <strain evidence="3 4">175</strain>
    </source>
</reference>
<name>A0A1Y6D0Z1_9GAMM</name>
<feature type="transmembrane region" description="Helical" evidence="2">
    <location>
        <begin position="114"/>
        <end position="135"/>
    </location>
</feature>
<gene>
    <name evidence="3" type="ORF">SAMN02949497_3648</name>
</gene>
<keyword evidence="2" id="KW-0812">Transmembrane</keyword>
<evidence type="ECO:0000313" key="4">
    <source>
        <dbReference type="Proteomes" id="UP000192923"/>
    </source>
</evidence>
<evidence type="ECO:0000313" key="3">
    <source>
        <dbReference type="EMBL" id="SMF96256.1"/>
    </source>
</evidence>
<protein>
    <submittedName>
        <fullName evidence="3">Uncharacterized protein</fullName>
    </submittedName>
</protein>
<sequence>MKQMGGGIEGSRPPWGPTYLFTAFAEVLKLIEIPIHGQVKLTLYKAFAQEVLRHVGNIYLAFRDALPADIPSPSRSVIQATFSGTTAGASSLGNKSPEIVEPSATPGFPVKRRLIFPGVILAGFIVAAGGIWWSATDIAVPGRPSGARREDKSSPSVGTDSSAPTYPSGRGSAGAGRIQPGIQELKQSVSPTPAVLETPIALPPSEPPIAEAAPESTPSLPAVTQPMSQAIGPETAPEPPPLDERGKREVLRGIKLKSFKWKVDPRESGILSDLRIENTGQFKVGDIEVVCAQYSRRNAFLEAAKKILAEPIEPGQGRDYPATLIGYASQNTHRIACVIADAMVLSNP</sequence>
<feature type="region of interest" description="Disordered" evidence="1">
    <location>
        <begin position="142"/>
        <end position="177"/>
    </location>
</feature>
<keyword evidence="4" id="KW-1185">Reference proteome</keyword>
<proteinExistence type="predicted"/>
<keyword evidence="2" id="KW-1133">Transmembrane helix</keyword>
<accession>A0A1Y6D0Z1</accession>
<dbReference type="STRING" id="1760988.SAMN02949497_3648"/>
<feature type="compositionally biased region" description="Low complexity" evidence="1">
    <location>
        <begin position="208"/>
        <end position="218"/>
    </location>
</feature>
<dbReference type="AlphaFoldDB" id="A0A1Y6D0Z1"/>
<organism evidence="3 4">
    <name type="scientific">Methylomagnum ishizawai</name>
    <dbReference type="NCBI Taxonomy" id="1760988"/>
    <lineage>
        <taxon>Bacteria</taxon>
        <taxon>Pseudomonadati</taxon>
        <taxon>Pseudomonadota</taxon>
        <taxon>Gammaproteobacteria</taxon>
        <taxon>Methylococcales</taxon>
        <taxon>Methylococcaceae</taxon>
        <taxon>Methylomagnum</taxon>
    </lineage>
</organism>